<feature type="region of interest" description="Disordered" evidence="1">
    <location>
        <begin position="598"/>
        <end position="622"/>
    </location>
</feature>
<evidence type="ECO:0000313" key="5">
    <source>
        <dbReference type="Proteomes" id="UP000054859"/>
    </source>
</evidence>
<feature type="transmembrane region" description="Helical" evidence="2">
    <location>
        <begin position="427"/>
        <end position="449"/>
    </location>
</feature>
<dbReference type="KEGG" id="ladl:NCTC12735_00087"/>
<dbReference type="AlphaFoldDB" id="A0A0W0R0Z6"/>
<feature type="region of interest" description="Disordered" evidence="1">
    <location>
        <begin position="674"/>
        <end position="733"/>
    </location>
</feature>
<accession>A0A0W0R0Z6</accession>
<organism evidence="3 5">
    <name type="scientific">Legionella adelaidensis</name>
    <dbReference type="NCBI Taxonomy" id="45056"/>
    <lineage>
        <taxon>Bacteria</taxon>
        <taxon>Pseudomonadati</taxon>
        <taxon>Pseudomonadota</taxon>
        <taxon>Gammaproteobacteria</taxon>
        <taxon>Legionellales</taxon>
        <taxon>Legionellaceae</taxon>
        <taxon>Legionella</taxon>
    </lineage>
</organism>
<sequence length="745" mass="82527">MSTEIDSAMSAKESIDKRRSSLSVVQKLKNEGKQLAKDLHNAGDVYVWYALLDGMSLSYSMIKYVFDMLCTNTDTLSTDAMHDWMMTPQGVAAITSESFFIITFSYFGNICKSDEKSQWKKFLALSWPYCRDSMKGLKNAYKGIRSTFQIAEALGIANTHQMIVPVGLLLGVFSALNRMWMRKMISERKKMMTENDNLLEEVKAKSQISSDEITNIMGRIRSQSNYLRNKGLTGAAYGGIVDGMYLYMGVVTISVFAPHVYLALSICSMLFTVGCIATRMYEEHDFQKQLVVTQERIKLAIIGKEIQTLVLQAKSIGEEIEGLTQIKDEVVLNAESLLFEQSLISNRVLDIERLSRAYAQLGTFLDIKCDEFEKQKSKLRSTMALSYTEAALAGIRSGLGAYSAISSALFAIVTINTMLLMPISPGLVIGTVALGAASVVVFLAHALIVNYYHHKAQAKAGNKIQTLAEFIADVKSKKEQVAALKNEKIEKIIRIGWATDPSPQFYFLEVFEIVRSFFSGVAKGQKSVDYTLNPLQEPDEKGHYHDTNIMLMLTMLSSFFYAIGLALRALAKGFGRESLIKNNQEELDDVIEEAEQLIEDEEPPSPPKGPSGSPGPNLRTCSSEPRIALLDPTLGTVSAGVSPSSQFGKNASSPTFFLKARRVSEGDASAVERFKNKSGGLSPILEDKLSSPSSRPDTQMERRVEAPRFFSPPPARRPPDSLPRRHSESDLSSPLFNFGIVRDLA</sequence>
<feature type="transmembrane region" description="Helical" evidence="2">
    <location>
        <begin position="549"/>
        <end position="571"/>
    </location>
</feature>
<feature type="compositionally biased region" description="Basic and acidic residues" evidence="1">
    <location>
        <begin position="717"/>
        <end position="729"/>
    </location>
</feature>
<dbReference type="Proteomes" id="UP000054859">
    <property type="component" value="Unassembled WGS sequence"/>
</dbReference>
<evidence type="ECO:0000313" key="4">
    <source>
        <dbReference type="EMBL" id="VEH81351.1"/>
    </source>
</evidence>
<dbReference type="EMBL" id="LR134414">
    <property type="protein sequence ID" value="VEH81351.1"/>
    <property type="molecule type" value="Genomic_DNA"/>
</dbReference>
<feature type="transmembrane region" description="Helical" evidence="2">
    <location>
        <begin position="231"/>
        <end position="248"/>
    </location>
</feature>
<reference evidence="3 5" key="1">
    <citation type="submission" date="2015-11" db="EMBL/GenBank/DDBJ databases">
        <title>Identification of large and diverse effector repertoires of 38 Legionella species.</title>
        <authorList>
            <person name="Burstein D."/>
            <person name="Amaro F."/>
            <person name="Zusman T."/>
            <person name="Lifshitz Z."/>
            <person name="Cohen O."/>
            <person name="Gilbert J.A."/>
            <person name="Pupko T."/>
            <person name="Shuman H.A."/>
            <person name="Segal G."/>
        </authorList>
    </citation>
    <scope>NUCLEOTIDE SEQUENCE [LARGE SCALE GENOMIC DNA]</scope>
    <source>
        <strain evidence="3 5">1762-AUS-E</strain>
    </source>
</reference>
<keyword evidence="2 3" id="KW-0812">Transmembrane</keyword>
<evidence type="ECO:0000256" key="1">
    <source>
        <dbReference type="SAM" id="MobiDB-lite"/>
    </source>
</evidence>
<feature type="transmembrane region" description="Helical" evidence="2">
    <location>
        <begin position="399"/>
        <end position="421"/>
    </location>
</feature>
<feature type="transmembrane region" description="Helical" evidence="2">
    <location>
        <begin position="260"/>
        <end position="281"/>
    </location>
</feature>
<evidence type="ECO:0000256" key="2">
    <source>
        <dbReference type="SAM" id="Phobius"/>
    </source>
</evidence>
<reference evidence="4" key="2">
    <citation type="submission" date="2018-12" db="EMBL/GenBank/DDBJ databases">
        <authorList>
            <consortium name="Pathogen Informatics"/>
        </authorList>
    </citation>
    <scope>NUCLEOTIDE SEQUENCE [LARGE SCALE GENOMIC DNA]</scope>
    <source>
        <strain evidence="4">NCTC12735</strain>
        <plasmid evidence="4">5</plasmid>
    </source>
</reference>
<proteinExistence type="predicted"/>
<keyword evidence="2" id="KW-0472">Membrane</keyword>
<gene>
    <name evidence="3" type="ORF">Lade_2063</name>
    <name evidence="4" type="ORF">NCTC12735_00087</name>
</gene>
<dbReference type="Proteomes" id="UP000281170">
    <property type="component" value="Plasmid 5"/>
</dbReference>
<keyword evidence="4" id="KW-0614">Plasmid</keyword>
<dbReference type="STRING" id="45056.Lade_2063"/>
<keyword evidence="5" id="KW-1185">Reference proteome</keyword>
<dbReference type="OrthoDB" id="5634904at2"/>
<dbReference type="EMBL" id="LNKA01000019">
    <property type="protein sequence ID" value="KTC64769.1"/>
    <property type="molecule type" value="Genomic_DNA"/>
</dbReference>
<protein>
    <submittedName>
        <fullName evidence="3">Transmembrane protein</fullName>
    </submittedName>
</protein>
<keyword evidence="2" id="KW-1133">Transmembrane helix</keyword>
<dbReference type="PATRIC" id="fig|45056.6.peg.2132"/>
<feature type="transmembrane region" description="Helical" evidence="2">
    <location>
        <begin position="162"/>
        <end position="181"/>
    </location>
</feature>
<geneLocation type="plasmid" evidence="4">
    <name>5</name>
</geneLocation>
<name>A0A0W0R0Z6_9GAMM</name>
<evidence type="ECO:0000313" key="3">
    <source>
        <dbReference type="EMBL" id="KTC64769.1"/>
    </source>
</evidence>
<dbReference type="RefSeq" id="WP_058463114.1">
    <property type="nucleotide sequence ID" value="NZ_CAAAHS010000001.1"/>
</dbReference>